<comment type="caution">
    <text evidence="6">The sequence shown here is derived from an EMBL/GenBank/DDBJ whole genome shotgun (WGS) entry which is preliminary data.</text>
</comment>
<name>A0A1G2A676_9BACT</name>
<feature type="transmembrane region" description="Helical" evidence="4">
    <location>
        <begin position="103"/>
        <end position="128"/>
    </location>
</feature>
<feature type="transmembrane region" description="Helical" evidence="4">
    <location>
        <begin position="348"/>
        <end position="371"/>
    </location>
</feature>
<feature type="transmembrane region" description="Helical" evidence="4">
    <location>
        <begin position="65"/>
        <end position="83"/>
    </location>
</feature>
<feature type="transmembrane region" description="Helical" evidence="4">
    <location>
        <begin position="259"/>
        <end position="277"/>
    </location>
</feature>
<feature type="transmembrane region" description="Helical" evidence="4">
    <location>
        <begin position="158"/>
        <end position="177"/>
    </location>
</feature>
<evidence type="ECO:0000256" key="2">
    <source>
        <dbReference type="ARBA" id="ARBA00022989"/>
    </source>
</evidence>
<gene>
    <name evidence="6" type="ORF">A3H61_03605</name>
</gene>
<evidence type="ECO:0000313" key="6">
    <source>
        <dbReference type="EMBL" id="OGY72378.1"/>
    </source>
</evidence>
<evidence type="ECO:0000256" key="3">
    <source>
        <dbReference type="ARBA" id="ARBA00023136"/>
    </source>
</evidence>
<evidence type="ECO:0000256" key="4">
    <source>
        <dbReference type="SAM" id="Phobius"/>
    </source>
</evidence>
<evidence type="ECO:0000256" key="1">
    <source>
        <dbReference type="ARBA" id="ARBA00022692"/>
    </source>
</evidence>
<sequence length="396" mass="44214">MPSQNAPIQGHTFLGTIPGYFAVKARGELKELFLSAATLDLAVSMILFFEPIYLYSQGLSLKGIVFFYLGVYLAYFALMPLGGKFAKCFGFEHSMFLGSPLLIFYYLSLALVSQSHYALIPAVLFYAAQKTFYWPGYHADFAKYGQDFEQGREIGNAVAANSFVFIIGPLLGGAVMYFFNFTALFIIVSILIALSNAPLLLTPERFKPSGFSYKRAYIRLFRKENRRRLIAYIGFGEEFIALALWPVFIFMIFGNTLNAGAMVAVSTLITAIIVLYMGKIADKSGNRPLLRFMTIIYAFSWFVRLFVRAPIGTLVTDTLSRLGKSSLSIPLGAITYNNARERGVMKNVIFFEMALVVGKLFAMAGTLVILFIVPQEFQWQAIFVLAGVFTLLYGVL</sequence>
<dbReference type="SUPFAM" id="SSF103473">
    <property type="entry name" value="MFS general substrate transporter"/>
    <property type="match status" value="2"/>
</dbReference>
<dbReference type="PANTHER" id="PTHR23526">
    <property type="entry name" value="INTEGRAL MEMBRANE TRANSPORT PROTEIN-RELATED"/>
    <property type="match status" value="1"/>
</dbReference>
<dbReference type="InterPro" id="IPR011701">
    <property type="entry name" value="MFS"/>
</dbReference>
<evidence type="ECO:0000259" key="5">
    <source>
        <dbReference type="PROSITE" id="PS50850"/>
    </source>
</evidence>
<dbReference type="Proteomes" id="UP000178315">
    <property type="component" value="Unassembled WGS sequence"/>
</dbReference>
<keyword evidence="3 4" id="KW-0472">Membrane</keyword>
<keyword evidence="1 4" id="KW-0812">Transmembrane</keyword>
<dbReference type="InterPro" id="IPR036259">
    <property type="entry name" value="MFS_trans_sf"/>
</dbReference>
<dbReference type="AlphaFoldDB" id="A0A1G2A676"/>
<dbReference type="InterPro" id="IPR020846">
    <property type="entry name" value="MFS_dom"/>
</dbReference>
<feature type="transmembrane region" description="Helical" evidence="4">
    <location>
        <begin position="32"/>
        <end position="53"/>
    </location>
</feature>
<feature type="transmembrane region" description="Helical" evidence="4">
    <location>
        <begin position="229"/>
        <end position="253"/>
    </location>
</feature>
<dbReference type="Gene3D" id="1.20.1250.20">
    <property type="entry name" value="MFS general substrate transporter like domains"/>
    <property type="match status" value="2"/>
</dbReference>
<dbReference type="PANTHER" id="PTHR23526:SF2">
    <property type="entry name" value="MAJOR FACILITATOR SUPERFAMILY (MFS) PROFILE DOMAIN-CONTAINING PROTEIN"/>
    <property type="match status" value="1"/>
</dbReference>
<dbReference type="PROSITE" id="PS50850">
    <property type="entry name" value="MFS"/>
    <property type="match status" value="1"/>
</dbReference>
<dbReference type="InterPro" id="IPR052528">
    <property type="entry name" value="Sugar_transport-like"/>
</dbReference>
<protein>
    <recommendedName>
        <fullName evidence="5">Major facilitator superfamily (MFS) profile domain-containing protein</fullName>
    </recommendedName>
</protein>
<dbReference type="EMBL" id="MHJU01000036">
    <property type="protein sequence ID" value="OGY72378.1"/>
    <property type="molecule type" value="Genomic_DNA"/>
</dbReference>
<reference evidence="6 7" key="1">
    <citation type="journal article" date="2016" name="Nat. Commun.">
        <title>Thousands of microbial genomes shed light on interconnected biogeochemical processes in an aquifer system.</title>
        <authorList>
            <person name="Anantharaman K."/>
            <person name="Brown C.T."/>
            <person name="Hug L.A."/>
            <person name="Sharon I."/>
            <person name="Castelle C.J."/>
            <person name="Probst A.J."/>
            <person name="Thomas B.C."/>
            <person name="Singh A."/>
            <person name="Wilkins M.J."/>
            <person name="Karaoz U."/>
            <person name="Brodie E.L."/>
            <person name="Williams K.H."/>
            <person name="Hubbard S.S."/>
            <person name="Banfield J.F."/>
        </authorList>
    </citation>
    <scope>NUCLEOTIDE SEQUENCE [LARGE SCALE GENOMIC DNA]</scope>
</reference>
<feature type="transmembrane region" description="Helical" evidence="4">
    <location>
        <begin position="183"/>
        <end position="201"/>
    </location>
</feature>
<accession>A0A1G2A676</accession>
<keyword evidence="2 4" id="KW-1133">Transmembrane helix</keyword>
<dbReference type="Pfam" id="PF07690">
    <property type="entry name" value="MFS_1"/>
    <property type="match status" value="1"/>
</dbReference>
<feature type="transmembrane region" description="Helical" evidence="4">
    <location>
        <begin position="377"/>
        <end position="395"/>
    </location>
</feature>
<dbReference type="GO" id="GO:0022857">
    <property type="term" value="F:transmembrane transporter activity"/>
    <property type="evidence" value="ECO:0007669"/>
    <property type="project" value="InterPro"/>
</dbReference>
<feature type="domain" description="Major facilitator superfamily (MFS) profile" evidence="5">
    <location>
        <begin position="182"/>
        <end position="396"/>
    </location>
</feature>
<evidence type="ECO:0000313" key="7">
    <source>
        <dbReference type="Proteomes" id="UP000178315"/>
    </source>
</evidence>
<proteinExistence type="predicted"/>
<organism evidence="6 7">
    <name type="scientific">Candidatus Jacksonbacteria bacterium RIFCSPLOWO2_02_FULL_44_20</name>
    <dbReference type="NCBI Taxonomy" id="1798460"/>
    <lineage>
        <taxon>Bacteria</taxon>
        <taxon>Candidatus Jacksoniibacteriota</taxon>
    </lineage>
</organism>